<evidence type="ECO:0000313" key="4">
    <source>
        <dbReference type="Proteomes" id="UP000719766"/>
    </source>
</evidence>
<evidence type="ECO:0000313" key="3">
    <source>
        <dbReference type="EMBL" id="KAG1799820.1"/>
    </source>
</evidence>
<dbReference type="GeneID" id="64601882"/>
<dbReference type="PROSITE" id="PS00107">
    <property type="entry name" value="PROTEIN_KINASE_ATP"/>
    <property type="match status" value="1"/>
</dbReference>
<dbReference type="InterPro" id="IPR001245">
    <property type="entry name" value="Ser-Thr/Tyr_kinase_cat_dom"/>
</dbReference>
<keyword evidence="3" id="KW-0418">Kinase</keyword>
<dbReference type="AlphaFoldDB" id="A0A9P7DPD6"/>
<dbReference type="OrthoDB" id="5966500at2759"/>
<feature type="domain" description="Protein kinase" evidence="2">
    <location>
        <begin position="28"/>
        <end position="288"/>
    </location>
</feature>
<accession>A0A9P7DPD6</accession>
<dbReference type="InterPro" id="IPR011009">
    <property type="entry name" value="Kinase-like_dom_sf"/>
</dbReference>
<keyword evidence="1" id="KW-0547">Nucleotide-binding</keyword>
<dbReference type="PROSITE" id="PS50011">
    <property type="entry name" value="PROTEIN_KINASE_DOM"/>
    <property type="match status" value="2"/>
</dbReference>
<dbReference type="Pfam" id="PF07714">
    <property type="entry name" value="PK_Tyr_Ser-Thr"/>
    <property type="match status" value="3"/>
</dbReference>
<evidence type="ECO:0000256" key="1">
    <source>
        <dbReference type="PROSITE-ProRule" id="PRU10141"/>
    </source>
</evidence>
<dbReference type="GO" id="GO:0005524">
    <property type="term" value="F:ATP binding"/>
    <property type="evidence" value="ECO:0007669"/>
    <property type="project" value="UniProtKB-UniRule"/>
</dbReference>
<dbReference type="PANTHER" id="PTHR44329">
    <property type="entry name" value="SERINE/THREONINE-PROTEIN KINASE TNNI3K-RELATED"/>
    <property type="match status" value="1"/>
</dbReference>
<gene>
    <name evidence="3" type="ORF">HD556DRAFT_1455343</name>
</gene>
<reference evidence="3" key="1">
    <citation type="journal article" date="2020" name="New Phytol.">
        <title>Comparative genomics reveals dynamic genome evolution in host specialist ectomycorrhizal fungi.</title>
        <authorList>
            <person name="Lofgren L.A."/>
            <person name="Nguyen N.H."/>
            <person name="Vilgalys R."/>
            <person name="Ruytinx J."/>
            <person name="Liao H.L."/>
            <person name="Branco S."/>
            <person name="Kuo A."/>
            <person name="LaButti K."/>
            <person name="Lipzen A."/>
            <person name="Andreopoulos W."/>
            <person name="Pangilinan J."/>
            <person name="Riley R."/>
            <person name="Hundley H."/>
            <person name="Na H."/>
            <person name="Barry K."/>
            <person name="Grigoriev I.V."/>
            <person name="Stajich J.E."/>
            <person name="Kennedy P.G."/>
        </authorList>
    </citation>
    <scope>NUCLEOTIDE SEQUENCE</scope>
    <source>
        <strain evidence="3">S12</strain>
    </source>
</reference>
<dbReference type="InterPro" id="IPR017441">
    <property type="entry name" value="Protein_kinase_ATP_BS"/>
</dbReference>
<dbReference type="RefSeq" id="XP_041164043.1">
    <property type="nucleotide sequence ID" value="XM_041308118.1"/>
</dbReference>
<keyword evidence="3" id="KW-0808">Transferase</keyword>
<dbReference type="CDD" id="cd00180">
    <property type="entry name" value="PKc"/>
    <property type="match status" value="1"/>
</dbReference>
<dbReference type="Gene3D" id="1.10.510.10">
    <property type="entry name" value="Transferase(Phosphotransferase) domain 1"/>
    <property type="match status" value="3"/>
</dbReference>
<dbReference type="InterPro" id="IPR051681">
    <property type="entry name" value="Ser/Thr_Kinases-Pseudokinases"/>
</dbReference>
<dbReference type="Proteomes" id="UP000719766">
    <property type="component" value="Unassembled WGS sequence"/>
</dbReference>
<dbReference type="SUPFAM" id="SSF56112">
    <property type="entry name" value="Protein kinase-like (PK-like)"/>
    <property type="match status" value="2"/>
</dbReference>
<feature type="binding site" evidence="1">
    <location>
        <position position="59"/>
    </location>
    <ligand>
        <name>ATP</name>
        <dbReference type="ChEBI" id="CHEBI:30616"/>
    </ligand>
</feature>
<protein>
    <submittedName>
        <fullName evidence="3">Kinase-like domain-containing protein</fullName>
    </submittedName>
</protein>
<dbReference type="InterPro" id="IPR000719">
    <property type="entry name" value="Prot_kinase_dom"/>
</dbReference>
<keyword evidence="4" id="KW-1185">Reference proteome</keyword>
<dbReference type="EMBL" id="JABBWE010000010">
    <property type="protein sequence ID" value="KAG1799820.1"/>
    <property type="molecule type" value="Genomic_DNA"/>
</dbReference>
<comment type="caution">
    <text evidence="3">The sequence shown here is derived from an EMBL/GenBank/DDBJ whole genome shotgun (WGS) entry which is preliminary data.</text>
</comment>
<keyword evidence="1" id="KW-0067">ATP-binding</keyword>
<feature type="domain" description="Protein kinase" evidence="2">
    <location>
        <begin position="311"/>
        <end position="564"/>
    </location>
</feature>
<name>A0A9P7DPD6_9AGAM</name>
<proteinExistence type="predicted"/>
<sequence>MNGLVPGELEFSLSGTATDFTSQLSDPEILGTPIGFGSFSEVFGCIVKTSNGEEKVAVKVFKIDPSRDTGKIQNAIRRELKVWLRLKNTTIVPLLGFACVEYKSKFPALVSQWMPFGTLFVYLTKATITAFAKVALVKGVASGLDYLQSVDVVHGDLHPGNVLIDGSGNPCLTDFGLATIEGEVDMQLTSTTVQRSFDSRWRAPEVLGVESECNPQKPTFMSDIYSFGGVMFFKKHVQICVALSNKVIRARPENILDDHWNLIQKCWSWEASHRPRVTKVLQYIDQFRTDNWQGQQPKVPTGQGLVDLTGQIVGTNAEFVDFGMVFKCKWRRPTGPMKVAVKVSRHHHIGRAPEQDLRRFRRETAIWAHLVHDNIVTLYGTTEGFGPTTALVSQWFPDGTLSLLIIEQGTTLTIESKLKLLHGIASGLHYLHSFPVVYGVITSKCQIQESIVRPGAIRWAAPELFRSRDSPSDKPTTQNDMYSVGRVMFYLLTLIVPWHNIDEYEVLQKIQNGEDVSRPEIFEAMSDVTDARWNYIEQCWSIDPSARPCALTSMNFVTGELETLKQDVDTMQTVDAMQAADVMQAVYDGLPPDFFNVTDGAMLMWIIISSRTYGNYYPSPPPSRRPRSLAPSSGSASVLLGQLSSTFRRSHRADTNNSTELQRRQRRSILFRGPRIVEVAAVREREVFMSSRAFPIGVG</sequence>
<organism evidence="3 4">
    <name type="scientific">Suillus plorans</name>
    <dbReference type="NCBI Taxonomy" id="116603"/>
    <lineage>
        <taxon>Eukaryota</taxon>
        <taxon>Fungi</taxon>
        <taxon>Dikarya</taxon>
        <taxon>Basidiomycota</taxon>
        <taxon>Agaricomycotina</taxon>
        <taxon>Agaricomycetes</taxon>
        <taxon>Agaricomycetidae</taxon>
        <taxon>Boletales</taxon>
        <taxon>Suillineae</taxon>
        <taxon>Suillaceae</taxon>
        <taxon>Suillus</taxon>
    </lineage>
</organism>
<evidence type="ECO:0000259" key="2">
    <source>
        <dbReference type="PROSITE" id="PS50011"/>
    </source>
</evidence>
<dbReference type="GO" id="GO:0004674">
    <property type="term" value="F:protein serine/threonine kinase activity"/>
    <property type="evidence" value="ECO:0007669"/>
    <property type="project" value="TreeGrafter"/>
</dbReference>